<name>A0ABS1MB24_9NOCA</name>
<reference evidence="2 3" key="1">
    <citation type="submission" date="2021-01" db="EMBL/GenBank/DDBJ databases">
        <title>WGS of actinomycetes isolated from Thailand.</title>
        <authorList>
            <person name="Thawai C."/>
        </authorList>
    </citation>
    <scope>NUCLEOTIDE SEQUENCE [LARGE SCALE GENOMIC DNA]</scope>
    <source>
        <strain evidence="2 3">LPG 2</strain>
    </source>
</reference>
<evidence type="ECO:0000313" key="3">
    <source>
        <dbReference type="Proteomes" id="UP000602198"/>
    </source>
</evidence>
<feature type="transmembrane region" description="Helical" evidence="1">
    <location>
        <begin position="147"/>
        <end position="168"/>
    </location>
</feature>
<dbReference type="EMBL" id="JAERRJ010000008">
    <property type="protein sequence ID" value="MBL1077235.1"/>
    <property type="molecule type" value="Genomic_DNA"/>
</dbReference>
<keyword evidence="1" id="KW-0812">Transmembrane</keyword>
<feature type="transmembrane region" description="Helical" evidence="1">
    <location>
        <begin position="175"/>
        <end position="195"/>
    </location>
</feature>
<feature type="transmembrane region" description="Helical" evidence="1">
    <location>
        <begin position="230"/>
        <end position="249"/>
    </location>
</feature>
<comment type="caution">
    <text evidence="2">The sequence shown here is derived from an EMBL/GenBank/DDBJ whole genome shotgun (WGS) entry which is preliminary data.</text>
</comment>
<evidence type="ECO:0000256" key="1">
    <source>
        <dbReference type="SAM" id="Phobius"/>
    </source>
</evidence>
<dbReference type="Proteomes" id="UP000602198">
    <property type="component" value="Unassembled WGS sequence"/>
</dbReference>
<keyword evidence="3" id="KW-1185">Reference proteome</keyword>
<proteinExistence type="predicted"/>
<organism evidence="2 3">
    <name type="scientific">Nocardia acididurans</name>
    <dbReference type="NCBI Taxonomy" id="2802282"/>
    <lineage>
        <taxon>Bacteria</taxon>
        <taxon>Bacillati</taxon>
        <taxon>Actinomycetota</taxon>
        <taxon>Actinomycetes</taxon>
        <taxon>Mycobacteriales</taxon>
        <taxon>Nocardiaceae</taxon>
        <taxon>Nocardia</taxon>
    </lineage>
</organism>
<accession>A0ABS1MB24</accession>
<gene>
    <name evidence="2" type="ORF">JK358_22810</name>
</gene>
<feature type="transmembrane region" description="Helical" evidence="1">
    <location>
        <begin position="58"/>
        <end position="77"/>
    </location>
</feature>
<protein>
    <submittedName>
        <fullName evidence="2">ABC transporter permease</fullName>
    </submittedName>
</protein>
<sequence length="257" mass="27721">MIRAVRSEWAKLSWRDPLWLAIVPIAILLPVALNASLALATRMNKVNGAGGMDTNNAGYWVMVFSTIILMSAGVSSLSNEFKYATAELAYTTQPRRWLLPTAKLIVFGLVAATATLATTLILLAGFPTVFPDVWGRVDLTSPPGLRLLWALPFFAFAVTTLGLGLAALIPRPGVVVGAILLWKFGIETFSAMLPLKIANIVQQWMPFKNGELGAGQYPTIRPAFGSPTGALAYFALIAATVFVLGTIRLSRRDLTTD</sequence>
<evidence type="ECO:0000313" key="2">
    <source>
        <dbReference type="EMBL" id="MBL1077235.1"/>
    </source>
</evidence>
<keyword evidence="1" id="KW-1133">Transmembrane helix</keyword>
<keyword evidence="1" id="KW-0472">Membrane</keyword>
<feature type="transmembrane region" description="Helical" evidence="1">
    <location>
        <begin position="104"/>
        <end position="127"/>
    </location>
</feature>